<dbReference type="EMBL" id="LVJN01000019">
    <property type="protein sequence ID" value="OSM04399.1"/>
    <property type="molecule type" value="Genomic_DNA"/>
</dbReference>
<evidence type="ECO:0008006" key="3">
    <source>
        <dbReference type="Google" id="ProtNLM"/>
    </source>
</evidence>
<protein>
    <recommendedName>
        <fullName evidence="3">DUF177 domain-containing protein</fullName>
    </recommendedName>
</protein>
<organism evidence="1 2">
    <name type="scientific">Magnetofaba australis IT-1</name>
    <dbReference type="NCBI Taxonomy" id="1434232"/>
    <lineage>
        <taxon>Bacteria</taxon>
        <taxon>Pseudomonadati</taxon>
        <taxon>Pseudomonadota</taxon>
        <taxon>Magnetococcia</taxon>
        <taxon>Magnetococcales</taxon>
        <taxon>Magnetococcaceae</taxon>
        <taxon>Magnetofaba</taxon>
    </lineage>
</organism>
<comment type="caution">
    <text evidence="1">The sequence shown here is derived from an EMBL/GenBank/DDBJ whole genome shotgun (WGS) entry which is preliminary data.</text>
</comment>
<dbReference type="AlphaFoldDB" id="A0A1Y2K571"/>
<reference evidence="1 2" key="1">
    <citation type="journal article" date="2016" name="BMC Genomics">
        <title>Combined genomic and structural analyses of a cultured magnetotactic bacterium reveals its niche adaptation to a dynamic environment.</title>
        <authorList>
            <person name="Araujo A.C."/>
            <person name="Morillo V."/>
            <person name="Cypriano J."/>
            <person name="Teixeira L.C."/>
            <person name="Leao P."/>
            <person name="Lyra S."/>
            <person name="Almeida L.G."/>
            <person name="Bazylinski D.A."/>
            <person name="Vasconcellos A.T."/>
            <person name="Abreu F."/>
            <person name="Lins U."/>
        </authorList>
    </citation>
    <scope>NUCLEOTIDE SEQUENCE [LARGE SCALE GENOMIC DNA]</scope>
    <source>
        <strain evidence="1 2">IT-1</strain>
    </source>
</reference>
<dbReference type="PANTHER" id="PTHR34374:SF1">
    <property type="entry name" value="LARGE RIBOSOMAL RNA SUBUNIT ACCUMULATION PROTEIN YCED HOMOLOG 1, CHLOROPLASTIC"/>
    <property type="match status" value="1"/>
</dbReference>
<proteinExistence type="predicted"/>
<dbReference type="PANTHER" id="PTHR34374">
    <property type="entry name" value="LARGE RIBOSOMAL RNA SUBUNIT ACCUMULATION PROTEIN YCED HOMOLOG 1, CHLOROPLASTIC"/>
    <property type="match status" value="1"/>
</dbReference>
<dbReference type="RefSeq" id="WP_085442486.1">
    <property type="nucleotide sequence ID" value="NZ_LVJN01000019.1"/>
</dbReference>
<dbReference type="Proteomes" id="UP000194003">
    <property type="component" value="Unassembled WGS sequence"/>
</dbReference>
<evidence type="ECO:0000313" key="2">
    <source>
        <dbReference type="Proteomes" id="UP000194003"/>
    </source>
</evidence>
<sequence>MSRELSDKRLPLSALGHKPQHLVGHIDAASLEQAVAMMAHAPQPAQVDVTAQRDQGKLSVQGRVSIVAPLVCSRCLCEFDQSLEVSVSRQFVSGDDPVAESAGEVRMEDETTYLKDDVFVLRRMVDEELVLAIPPAPLCREACAGICPGCGVNLNDEACVCRDEVEDGPFAALKNLRLTGQ</sequence>
<dbReference type="STRING" id="1434232.MAIT1_04307"/>
<gene>
    <name evidence="1" type="ORF">MAIT1_04307</name>
</gene>
<accession>A0A1Y2K571</accession>
<dbReference type="Pfam" id="PF02620">
    <property type="entry name" value="YceD"/>
    <property type="match status" value="1"/>
</dbReference>
<name>A0A1Y2K571_9PROT</name>
<dbReference type="InterPro" id="IPR003772">
    <property type="entry name" value="YceD"/>
</dbReference>
<evidence type="ECO:0000313" key="1">
    <source>
        <dbReference type="EMBL" id="OSM04399.1"/>
    </source>
</evidence>
<keyword evidence="2" id="KW-1185">Reference proteome</keyword>
<dbReference type="OrthoDB" id="9790372at2"/>